<evidence type="ECO:0000313" key="2">
    <source>
        <dbReference type="EMBL" id="QRJ62757.1"/>
    </source>
</evidence>
<feature type="domain" description="Phasin" evidence="1">
    <location>
        <begin position="16"/>
        <end position="104"/>
    </location>
</feature>
<organism evidence="2 3">
    <name type="scientific">Azospira restricta</name>
    <dbReference type="NCBI Taxonomy" id="404405"/>
    <lineage>
        <taxon>Bacteria</taxon>
        <taxon>Pseudomonadati</taxon>
        <taxon>Pseudomonadota</taxon>
        <taxon>Betaproteobacteria</taxon>
        <taxon>Rhodocyclales</taxon>
        <taxon>Rhodocyclaceae</taxon>
        <taxon>Azospira</taxon>
    </lineage>
</organism>
<proteinExistence type="predicted"/>
<reference evidence="2" key="1">
    <citation type="submission" date="2020-11" db="EMBL/GenBank/DDBJ databases">
        <title>Azospira restricta DSM 18626 genome sequence.</title>
        <authorList>
            <person name="Moe W.M."/>
        </authorList>
    </citation>
    <scope>NUCLEOTIDE SEQUENCE</scope>
    <source>
        <strain evidence="2">DSM 18626</strain>
    </source>
</reference>
<dbReference type="AlphaFoldDB" id="A0A974PWI0"/>
<dbReference type="InterPro" id="IPR018968">
    <property type="entry name" value="Phasin"/>
</dbReference>
<gene>
    <name evidence="2" type="primary">phaP</name>
    <name evidence="2" type="ORF">IWH25_13385</name>
</gene>
<evidence type="ECO:0000313" key="3">
    <source>
        <dbReference type="Proteomes" id="UP000663444"/>
    </source>
</evidence>
<evidence type="ECO:0000259" key="1">
    <source>
        <dbReference type="Pfam" id="PF09361"/>
    </source>
</evidence>
<dbReference type="RefSeq" id="WP_203386288.1">
    <property type="nucleotide sequence ID" value="NZ_CP064781.1"/>
</dbReference>
<dbReference type="EMBL" id="CP064781">
    <property type="protein sequence ID" value="QRJ62757.1"/>
    <property type="molecule type" value="Genomic_DNA"/>
</dbReference>
<dbReference type="Pfam" id="PF09361">
    <property type="entry name" value="Phasin_2"/>
    <property type="match status" value="1"/>
</dbReference>
<dbReference type="Proteomes" id="UP000663444">
    <property type="component" value="Chromosome"/>
</dbReference>
<dbReference type="KEGG" id="ares:IWH25_13385"/>
<keyword evidence="3" id="KW-1185">Reference proteome</keyword>
<dbReference type="NCBIfam" id="TIGR01841">
    <property type="entry name" value="phasin"/>
    <property type="match status" value="1"/>
</dbReference>
<dbReference type="InterPro" id="IPR010127">
    <property type="entry name" value="Phasin_subfam-1"/>
</dbReference>
<accession>A0A974PWI0</accession>
<sequence length="163" mass="17405">MSTKPQNNHAARPGDMLDTFLAISRIYFASSERLSELALEAARSSVEDCVAAARLGIAQDGHFNLQGWQSAFAQPAIERARSYTRSTYEILVGAQADAARVLGQRLAMPPMQFPLSDDWMSAFDRFSQGIRELAATGAANAAAAANIASEEAAKADALARKAA</sequence>
<name>A0A974PWI0_9RHOO</name>
<protein>
    <submittedName>
        <fullName evidence="2">TIGR01841 family phasin</fullName>
    </submittedName>
</protein>